<keyword evidence="3 7" id="KW-0067">ATP-binding</keyword>
<dbReference type="Gene3D" id="3.40.50.300">
    <property type="entry name" value="P-loop containing nucleotide triphosphate hydrolases"/>
    <property type="match status" value="1"/>
</dbReference>
<reference evidence="6" key="3">
    <citation type="submission" date="2021-08" db="EMBL/GenBank/DDBJ databases">
        <authorList>
            <person name="Tani A."/>
            <person name="Ola A."/>
            <person name="Ogura Y."/>
            <person name="Katsura K."/>
            <person name="Hayashi T."/>
        </authorList>
    </citation>
    <scope>NUCLEOTIDE SEQUENCE</scope>
    <source>
        <strain evidence="6">DSM 22415</strain>
    </source>
</reference>
<evidence type="ECO:0000313" key="8">
    <source>
        <dbReference type="Proteomes" id="UP000401717"/>
    </source>
</evidence>
<keyword evidence="2" id="KW-0547">Nucleotide-binding</keyword>
<dbReference type="NCBIfam" id="NF038214">
    <property type="entry name" value="IS21_help_AAA"/>
    <property type="match status" value="1"/>
</dbReference>
<dbReference type="GO" id="GO:0005524">
    <property type="term" value="F:ATP binding"/>
    <property type="evidence" value="ECO:0007669"/>
    <property type="project" value="UniProtKB-KW"/>
</dbReference>
<dbReference type="SMART" id="SM00382">
    <property type="entry name" value="AAA"/>
    <property type="match status" value="1"/>
</dbReference>
<dbReference type="InterPro" id="IPR003593">
    <property type="entry name" value="AAA+_ATPase"/>
</dbReference>
<evidence type="ECO:0000256" key="1">
    <source>
        <dbReference type="ARBA" id="ARBA00008059"/>
    </source>
</evidence>
<dbReference type="GO" id="GO:0006260">
    <property type="term" value="P:DNA replication"/>
    <property type="evidence" value="ECO:0007669"/>
    <property type="project" value="TreeGrafter"/>
</dbReference>
<dbReference type="CDD" id="cd00009">
    <property type="entry name" value="AAA"/>
    <property type="match status" value="1"/>
</dbReference>
<evidence type="ECO:0000313" key="9">
    <source>
        <dbReference type="Proteomes" id="UP001055303"/>
    </source>
</evidence>
<dbReference type="InterPro" id="IPR002611">
    <property type="entry name" value="IstB_ATP-bd"/>
</dbReference>
<dbReference type="InterPro" id="IPR047661">
    <property type="entry name" value="IstB"/>
</dbReference>
<dbReference type="EMBL" id="CABFVH010000013">
    <property type="protein sequence ID" value="VUF12729.1"/>
    <property type="molecule type" value="Genomic_DNA"/>
</dbReference>
<dbReference type="Pfam" id="PF01695">
    <property type="entry name" value="IstB_IS21"/>
    <property type="match status" value="1"/>
</dbReference>
<reference evidence="6" key="2">
    <citation type="journal article" date="2021" name="Front. Microbiol.">
        <title>Comprehensive Comparative Genomics and Phenotyping of Methylobacterium Species.</title>
        <authorList>
            <person name="Alessa O."/>
            <person name="Ogura Y."/>
            <person name="Fujitani Y."/>
            <person name="Takami H."/>
            <person name="Hayashi T."/>
            <person name="Sahin N."/>
            <person name="Tani A."/>
        </authorList>
    </citation>
    <scope>NUCLEOTIDE SEQUENCE</scope>
    <source>
        <strain evidence="6">DSM 22415</strain>
    </source>
</reference>
<organism evidence="7 8">
    <name type="scientific">Methylobacterium dankookense</name>
    <dbReference type="NCBI Taxonomy" id="560405"/>
    <lineage>
        <taxon>Bacteria</taxon>
        <taxon>Pseudomonadati</taxon>
        <taxon>Pseudomonadota</taxon>
        <taxon>Alphaproteobacteria</taxon>
        <taxon>Hyphomicrobiales</taxon>
        <taxon>Methylobacteriaceae</taxon>
        <taxon>Methylobacterium</taxon>
    </lineage>
</organism>
<comment type="similarity">
    <text evidence="1">Belongs to the IS21/IS1162 putative ATP-binding protein family.</text>
</comment>
<reference evidence="7 8" key="1">
    <citation type="submission" date="2019-06" db="EMBL/GenBank/DDBJ databases">
        <authorList>
            <person name="Rodrigo-Torres L."/>
            <person name="Arahal R. D."/>
            <person name="Lucena T."/>
        </authorList>
    </citation>
    <scope>NUCLEOTIDE SEQUENCE [LARGE SCALE GENOMIC DNA]</scope>
    <source>
        <strain evidence="7 8">SW08-7</strain>
    </source>
</reference>
<dbReference type="AlphaFoldDB" id="A0A564FX16"/>
<evidence type="ECO:0000256" key="2">
    <source>
        <dbReference type="ARBA" id="ARBA00022741"/>
    </source>
</evidence>
<dbReference type="PANTHER" id="PTHR30050:SF4">
    <property type="entry name" value="ATP-BINDING PROTEIN RV3427C IN INSERTION SEQUENCE-RELATED"/>
    <property type="match status" value="1"/>
</dbReference>
<evidence type="ECO:0000256" key="4">
    <source>
        <dbReference type="SAM" id="MobiDB-lite"/>
    </source>
</evidence>
<dbReference type="EMBL" id="BPQI01000148">
    <property type="protein sequence ID" value="GJD58420.1"/>
    <property type="molecule type" value="Genomic_DNA"/>
</dbReference>
<sequence>MIDRERRLVERRIRAARFPAVKCLDTFDFAAIPSLNKMLVLELARCGYILGRENVIALGNSGTGKTHIALALGLAACQKGFSVTFIATASLVNQFLEARDERRLLRLQRELAAVKLLIVDELGYVPLSPTGAELLFEVFSQRYERGLTVVTSNLPFEDWTSVLGSERLTGALLDRLTHHVSILSLNGDSYRLRSSRNRRGRADGRAEQNQATAGHDPGTGAITPT</sequence>
<dbReference type="InterPro" id="IPR027417">
    <property type="entry name" value="P-loop_NTPase"/>
</dbReference>
<evidence type="ECO:0000259" key="5">
    <source>
        <dbReference type="SMART" id="SM00382"/>
    </source>
</evidence>
<dbReference type="PANTHER" id="PTHR30050">
    <property type="entry name" value="CHROMOSOMAL REPLICATION INITIATOR PROTEIN DNAA"/>
    <property type="match status" value="1"/>
</dbReference>
<name>A0A564FX16_9HYPH</name>
<evidence type="ECO:0000256" key="3">
    <source>
        <dbReference type="ARBA" id="ARBA00022840"/>
    </source>
</evidence>
<dbReference type="PIRSF" id="PIRSF003073">
    <property type="entry name" value="DNAC_TnpB_IstB"/>
    <property type="match status" value="1"/>
</dbReference>
<dbReference type="Proteomes" id="UP000401717">
    <property type="component" value="Unassembled WGS sequence"/>
</dbReference>
<evidence type="ECO:0000313" key="6">
    <source>
        <dbReference type="EMBL" id="GJD58420.1"/>
    </source>
</evidence>
<keyword evidence="9" id="KW-1185">Reference proteome</keyword>
<dbReference type="Proteomes" id="UP001055303">
    <property type="component" value="Unassembled WGS sequence"/>
</dbReference>
<evidence type="ECO:0000313" key="7">
    <source>
        <dbReference type="EMBL" id="VUF12729.1"/>
    </source>
</evidence>
<gene>
    <name evidence="6" type="ORF">IFDJLNFL_4340</name>
    <name evidence="7" type="ORF">MTDSW087_02422</name>
</gene>
<dbReference type="SUPFAM" id="SSF52540">
    <property type="entry name" value="P-loop containing nucleoside triphosphate hydrolases"/>
    <property type="match status" value="1"/>
</dbReference>
<protein>
    <submittedName>
        <fullName evidence="6">IS21 family transposase ISMex8</fullName>
    </submittedName>
    <submittedName>
        <fullName evidence="7">Insertion sequence IS5376 putative ATP-binding protein</fullName>
    </submittedName>
</protein>
<feature type="domain" description="AAA+ ATPase" evidence="5">
    <location>
        <begin position="51"/>
        <end position="183"/>
    </location>
</feature>
<proteinExistence type="inferred from homology"/>
<dbReference type="InterPro" id="IPR028350">
    <property type="entry name" value="DNAC/IstB-like"/>
</dbReference>
<feature type="region of interest" description="Disordered" evidence="4">
    <location>
        <begin position="194"/>
        <end position="225"/>
    </location>
</feature>
<accession>A0A564FX16</accession>